<evidence type="ECO:0000313" key="1">
    <source>
        <dbReference type="EMBL" id="KAL2839425.1"/>
    </source>
</evidence>
<organism evidence="1 2">
    <name type="scientific">Aspergillus pseudodeflectus</name>
    <dbReference type="NCBI Taxonomy" id="176178"/>
    <lineage>
        <taxon>Eukaryota</taxon>
        <taxon>Fungi</taxon>
        <taxon>Dikarya</taxon>
        <taxon>Ascomycota</taxon>
        <taxon>Pezizomycotina</taxon>
        <taxon>Eurotiomycetes</taxon>
        <taxon>Eurotiomycetidae</taxon>
        <taxon>Eurotiales</taxon>
        <taxon>Aspergillaceae</taxon>
        <taxon>Aspergillus</taxon>
        <taxon>Aspergillus subgen. Nidulantes</taxon>
    </lineage>
</organism>
<dbReference type="EMBL" id="JBFXLR010000074">
    <property type="protein sequence ID" value="KAL2839425.1"/>
    <property type="molecule type" value="Genomic_DNA"/>
</dbReference>
<keyword evidence="2" id="KW-1185">Reference proteome</keyword>
<reference evidence="1 2" key="1">
    <citation type="submission" date="2024-07" db="EMBL/GenBank/DDBJ databases">
        <title>Section-level genome sequencing and comparative genomics of Aspergillus sections Usti and Cavernicolus.</title>
        <authorList>
            <consortium name="Lawrence Berkeley National Laboratory"/>
            <person name="Nybo J.L."/>
            <person name="Vesth T.C."/>
            <person name="Theobald S."/>
            <person name="Frisvad J.C."/>
            <person name="Larsen T.O."/>
            <person name="Kjaerboelling I."/>
            <person name="Rothschild-Mancinelli K."/>
            <person name="Lyhne E.K."/>
            <person name="Kogle M.E."/>
            <person name="Barry K."/>
            <person name="Clum A."/>
            <person name="Na H."/>
            <person name="Ledsgaard L."/>
            <person name="Lin J."/>
            <person name="Lipzen A."/>
            <person name="Kuo A."/>
            <person name="Riley R."/>
            <person name="Mondo S."/>
            <person name="LaButti K."/>
            <person name="Haridas S."/>
            <person name="Pangalinan J."/>
            <person name="Salamov A.A."/>
            <person name="Simmons B.A."/>
            <person name="Magnuson J.K."/>
            <person name="Chen J."/>
            <person name="Drula E."/>
            <person name="Henrissat B."/>
            <person name="Wiebenga A."/>
            <person name="Lubbers R.J."/>
            <person name="Gomes A.C."/>
            <person name="Macurrencykelacurrency M.R."/>
            <person name="Stajich J."/>
            <person name="Grigoriev I.V."/>
            <person name="Mortensen U.H."/>
            <person name="De vries R.P."/>
            <person name="Baker S.E."/>
            <person name="Andersen M.R."/>
        </authorList>
    </citation>
    <scope>NUCLEOTIDE SEQUENCE [LARGE SCALE GENOMIC DNA]</scope>
    <source>
        <strain evidence="1 2">CBS 756.74</strain>
    </source>
</reference>
<protein>
    <submittedName>
        <fullName evidence="1">Uncharacterized protein</fullName>
    </submittedName>
</protein>
<name>A0ABR4JHA6_9EURO</name>
<accession>A0ABR4JHA6</accession>
<dbReference type="Proteomes" id="UP001610444">
    <property type="component" value="Unassembled WGS sequence"/>
</dbReference>
<dbReference type="GeneID" id="98162284"/>
<gene>
    <name evidence="1" type="ORF">BJX68DRAFT_272107</name>
</gene>
<evidence type="ECO:0000313" key="2">
    <source>
        <dbReference type="Proteomes" id="UP001610444"/>
    </source>
</evidence>
<comment type="caution">
    <text evidence="1">The sequence shown here is derived from an EMBL/GenBank/DDBJ whole genome shotgun (WGS) entry which is preliminary data.</text>
</comment>
<dbReference type="RefSeq" id="XP_070893510.1">
    <property type="nucleotide sequence ID" value="XM_071047120.1"/>
</dbReference>
<sequence length="151" mass="17467">MSSEDDKPINPQPCCYPHAGLKYFYYTRLYKYCIPIPAPFKAEIVALQTNPPEDVDVVATTASWTWRMTTFLRKANKEGEMLRIMRSLLHHTFELRNDIHATNHIGPWLPPSAKIIWPVMDGTKKDDKEEETTTTRTTTRRGAAVDRFLKL</sequence>
<proteinExistence type="predicted"/>